<protein>
    <submittedName>
        <fullName evidence="6">Ketoacyl-synthetase-like protein</fullName>
    </submittedName>
</protein>
<dbReference type="InterPro" id="IPR050091">
    <property type="entry name" value="PKS_NRPS_Biosynth_Enz"/>
</dbReference>
<dbReference type="Pfam" id="PF00501">
    <property type="entry name" value="AMP-binding"/>
    <property type="match status" value="1"/>
</dbReference>
<keyword evidence="7" id="KW-1185">Reference proteome</keyword>
<dbReference type="PANTHER" id="PTHR43775">
    <property type="entry name" value="FATTY ACID SYNTHASE"/>
    <property type="match status" value="1"/>
</dbReference>
<evidence type="ECO:0000256" key="1">
    <source>
        <dbReference type="ARBA" id="ARBA00022450"/>
    </source>
</evidence>
<dbReference type="GO" id="GO:0005737">
    <property type="term" value="C:cytoplasm"/>
    <property type="evidence" value="ECO:0007669"/>
    <property type="project" value="TreeGrafter"/>
</dbReference>
<dbReference type="Gene3D" id="3.30.300.30">
    <property type="match status" value="1"/>
</dbReference>
<evidence type="ECO:0000313" key="7">
    <source>
        <dbReference type="Proteomes" id="UP000246635"/>
    </source>
</evidence>
<sequence>MTEHQLGFDTLTEMFTAKDIETERGITFVSGKSEEVYCSFHEIYRKALSILGYLQSEGIRSKDKLVFQLDENYEFIHVFWACMLGGIIAVPIVSEDKNEYKRKLYNVLTLLENAYVIGHEDSLPKLREYAEQEGADFELINKRFVDVKEALRYVQEGQIYHSLPEDTAFIQFSSGSTGTPKGVVLTHSNLIFNFDAFGRGIQLTRDDTVVTWMPMTHDMGLIGFHLTMTAYDVEQCSINTQLFVVKPSLWLEKITKHKATVLGSPNFGLKYTLLALERNRNKSEYDLSAVRVIINGAEPISVKVCDEFNSKLAPYGLRESAMFPAYGLAEATLAVAFSELNEPKIIRHIIHRHSLKIGEPVLYLEDADHPAAITVVDEGYAVRHCEFRICDLNNQVLEQDCFGMIQVRGASVSGHYYSNQEATDAARTEDGWFITGDLGFMRNGRLACIGRSQEMVIVNGQNYYSNDLERIASEVDKISLNRVAICSTIDPDTQLEQILAFVVHKGNPAKFIPVIHSLREHFTKAVGIRLDHVIPVTQIPKTSSGKLMRFSLRDQFNNGDFTEVMDECNRLIAEERQFKKREQVTHPSDTDAAAMKPRAALREIELEILSICSLVAPELNIGLDDNFFQYGINSLSLSLITAHLDDKYPGRITKEDFFKYSTVHKLASYMAGIEERQSPKPNVAVAKTIPNNDNPRFAIIGMSAIVPGASNIHEFWGNLCGGIESVGSLPNSRVKDIEDYYRSMGYENAPKMKTGGYIDDIDTFDFEFFKILKKEAIAMSPTQRLFLETAYTAMEDAGYGGAALKSSRTGVYVGYISDLDGYQYQDMLKHSLDSRSGTGGLSANISGRLSYFMDFKGPSVLVDSACSASMSALSMACMGLINGDCEQAIVGGVQLKLLPIDDGYRVGIESSDGHTRPFAEEADGTGEGEGVVAILIKPYEQALADKDHMYAIIRTLSTNQDGHSVGLSAPNPQAQTELVLKALEKTGLGAEDISYIEAHGTGTRLGDPIEIHALTDAFKIHTNRTGFCAIGSVKSNIGHLYASSGLTSIIKCSMMLKHKAIPATINIETVNKQISFEDSPYYLNREYKPWLTEALPRRCGVSNFGFSGTNCHTILEEYVEDEQSELPGEWFPFVLSASTRSGLLNLANQYYHFLLANDGTRLSDICFTASLGRGHGKYRLAIAARDTRELIYKLGKFDGSSSFSDQICVGEVRVVEDVRNGVQWGELTKSELGQLNAAAKQYITIYLEQGEASSRKTLIERLCGLYVRGSEPCWEDLFAGVNCRRTSLPTFLFNKTRCWPEFQNILVKQAGC</sequence>
<keyword evidence="2" id="KW-0597">Phosphoprotein</keyword>
<gene>
    <name evidence="6" type="ORF">DFQ01_103495</name>
</gene>
<organism evidence="6 7">
    <name type="scientific">Paenibacillus cellulosilyticus</name>
    <dbReference type="NCBI Taxonomy" id="375489"/>
    <lineage>
        <taxon>Bacteria</taxon>
        <taxon>Bacillati</taxon>
        <taxon>Bacillota</taxon>
        <taxon>Bacilli</taxon>
        <taxon>Bacillales</taxon>
        <taxon>Paenibacillaceae</taxon>
        <taxon>Paenibacillus</taxon>
    </lineage>
</organism>
<evidence type="ECO:0000259" key="5">
    <source>
        <dbReference type="PROSITE" id="PS52004"/>
    </source>
</evidence>
<dbReference type="PANTHER" id="PTHR43775:SF37">
    <property type="entry name" value="SI:DKEY-61P9.11"/>
    <property type="match status" value="1"/>
</dbReference>
<dbReference type="Pfam" id="PF02801">
    <property type="entry name" value="Ketoacyl-synt_C"/>
    <property type="match status" value="1"/>
</dbReference>
<feature type="domain" description="Ketosynthase family 3 (KS3)" evidence="5">
    <location>
        <begin position="694"/>
        <end position="1117"/>
    </location>
</feature>
<dbReference type="Pfam" id="PF00550">
    <property type="entry name" value="PP-binding"/>
    <property type="match status" value="1"/>
</dbReference>
<dbReference type="SMART" id="SM00825">
    <property type="entry name" value="PKS_KS"/>
    <property type="match status" value="1"/>
</dbReference>
<dbReference type="Gene3D" id="1.10.1240.100">
    <property type="match status" value="1"/>
</dbReference>
<dbReference type="GO" id="GO:0004315">
    <property type="term" value="F:3-oxoacyl-[acyl-carrier-protein] synthase activity"/>
    <property type="evidence" value="ECO:0007669"/>
    <property type="project" value="InterPro"/>
</dbReference>
<dbReference type="RefSeq" id="WP_174812708.1">
    <property type="nucleotide sequence ID" value="NZ_CP054612.1"/>
</dbReference>
<dbReference type="SUPFAM" id="SSF47336">
    <property type="entry name" value="ACP-like"/>
    <property type="match status" value="1"/>
</dbReference>
<evidence type="ECO:0000256" key="2">
    <source>
        <dbReference type="ARBA" id="ARBA00022553"/>
    </source>
</evidence>
<dbReference type="SUPFAM" id="SSF53901">
    <property type="entry name" value="Thiolase-like"/>
    <property type="match status" value="1"/>
</dbReference>
<dbReference type="GO" id="GO:0006633">
    <property type="term" value="P:fatty acid biosynthetic process"/>
    <property type="evidence" value="ECO:0007669"/>
    <property type="project" value="InterPro"/>
</dbReference>
<dbReference type="InterPro" id="IPR014031">
    <property type="entry name" value="Ketoacyl_synth_C"/>
</dbReference>
<dbReference type="PROSITE" id="PS00606">
    <property type="entry name" value="KS3_1"/>
    <property type="match status" value="1"/>
</dbReference>
<evidence type="ECO:0000259" key="4">
    <source>
        <dbReference type="PROSITE" id="PS50075"/>
    </source>
</evidence>
<dbReference type="EMBL" id="QGTQ01000003">
    <property type="protein sequence ID" value="PWW06591.1"/>
    <property type="molecule type" value="Genomic_DNA"/>
</dbReference>
<dbReference type="InterPro" id="IPR016039">
    <property type="entry name" value="Thiolase-like"/>
</dbReference>
<reference evidence="6 7" key="1">
    <citation type="submission" date="2018-05" db="EMBL/GenBank/DDBJ databases">
        <title>Genomic Encyclopedia of Type Strains, Phase III (KMG-III): the genomes of soil and plant-associated and newly described type strains.</title>
        <authorList>
            <person name="Whitman W."/>
        </authorList>
    </citation>
    <scope>NUCLEOTIDE SEQUENCE [LARGE SCALE GENOMIC DNA]</scope>
    <source>
        <strain evidence="6 7">CECT 5696</strain>
    </source>
</reference>
<dbReference type="InterPro" id="IPR018201">
    <property type="entry name" value="Ketoacyl_synth_AS"/>
</dbReference>
<keyword evidence="1" id="KW-0596">Phosphopantetheine</keyword>
<comment type="caution">
    <text evidence="6">The sequence shown here is derived from an EMBL/GenBank/DDBJ whole genome shotgun (WGS) entry which is preliminary data.</text>
</comment>
<dbReference type="InterPro" id="IPR020841">
    <property type="entry name" value="PKS_Beta-ketoAc_synthase_dom"/>
</dbReference>
<dbReference type="InterPro" id="IPR020845">
    <property type="entry name" value="AMP-binding_CS"/>
</dbReference>
<dbReference type="PROSITE" id="PS52004">
    <property type="entry name" value="KS3_2"/>
    <property type="match status" value="1"/>
</dbReference>
<dbReference type="Pfam" id="PF00109">
    <property type="entry name" value="ketoacyl-synt"/>
    <property type="match status" value="1"/>
</dbReference>
<dbReference type="InterPro" id="IPR000873">
    <property type="entry name" value="AMP-dep_synth/lig_dom"/>
</dbReference>
<proteinExistence type="predicted"/>
<keyword evidence="3" id="KW-0808">Transferase</keyword>
<dbReference type="InterPro" id="IPR042099">
    <property type="entry name" value="ANL_N_sf"/>
</dbReference>
<dbReference type="GO" id="GO:0004312">
    <property type="term" value="F:fatty acid synthase activity"/>
    <property type="evidence" value="ECO:0007669"/>
    <property type="project" value="TreeGrafter"/>
</dbReference>
<evidence type="ECO:0000256" key="3">
    <source>
        <dbReference type="ARBA" id="ARBA00022679"/>
    </source>
</evidence>
<dbReference type="GO" id="GO:0005886">
    <property type="term" value="C:plasma membrane"/>
    <property type="evidence" value="ECO:0007669"/>
    <property type="project" value="TreeGrafter"/>
</dbReference>
<dbReference type="GO" id="GO:0071770">
    <property type="term" value="P:DIM/DIP cell wall layer assembly"/>
    <property type="evidence" value="ECO:0007669"/>
    <property type="project" value="TreeGrafter"/>
</dbReference>
<dbReference type="Gene3D" id="3.40.47.10">
    <property type="match status" value="1"/>
</dbReference>
<dbReference type="CDD" id="cd00833">
    <property type="entry name" value="PKS"/>
    <property type="match status" value="1"/>
</dbReference>
<dbReference type="InterPro" id="IPR045851">
    <property type="entry name" value="AMP-bd_C_sf"/>
</dbReference>
<dbReference type="Gene3D" id="1.10.1200.10">
    <property type="entry name" value="ACP-like"/>
    <property type="match status" value="1"/>
</dbReference>
<dbReference type="InterPro" id="IPR009081">
    <property type="entry name" value="PP-bd_ACP"/>
</dbReference>
<feature type="domain" description="Carrier" evidence="4">
    <location>
        <begin position="599"/>
        <end position="674"/>
    </location>
</feature>
<dbReference type="PROSITE" id="PS50075">
    <property type="entry name" value="CARRIER"/>
    <property type="match status" value="1"/>
</dbReference>
<accession>A0A2V2YZ92</accession>
<dbReference type="Gene3D" id="3.40.50.12780">
    <property type="entry name" value="N-terminal domain of ligase-like"/>
    <property type="match status" value="1"/>
</dbReference>
<dbReference type="InterPro" id="IPR036736">
    <property type="entry name" value="ACP-like_sf"/>
</dbReference>
<dbReference type="Proteomes" id="UP000246635">
    <property type="component" value="Unassembled WGS sequence"/>
</dbReference>
<evidence type="ECO:0000313" key="6">
    <source>
        <dbReference type="EMBL" id="PWW06591.1"/>
    </source>
</evidence>
<dbReference type="SUPFAM" id="SSF56801">
    <property type="entry name" value="Acetyl-CoA synthetase-like"/>
    <property type="match status" value="1"/>
</dbReference>
<dbReference type="InterPro" id="IPR014030">
    <property type="entry name" value="Ketoacyl_synth_N"/>
</dbReference>
<name>A0A2V2YZ92_9BACL</name>
<dbReference type="PROSITE" id="PS00455">
    <property type="entry name" value="AMP_BINDING"/>
    <property type="match status" value="1"/>
</dbReference>
<dbReference type="Pfam" id="PF22621">
    <property type="entry name" value="CurL-like_PKS_C"/>
    <property type="match status" value="1"/>
</dbReference>